<evidence type="ECO:0000256" key="4">
    <source>
        <dbReference type="ARBA" id="ARBA00023136"/>
    </source>
</evidence>
<feature type="transmembrane region" description="Helical" evidence="5">
    <location>
        <begin position="254"/>
        <end position="272"/>
    </location>
</feature>
<accession>A0A212L494</accession>
<evidence type="ECO:0000256" key="3">
    <source>
        <dbReference type="ARBA" id="ARBA00022989"/>
    </source>
</evidence>
<evidence type="ECO:0000256" key="5">
    <source>
        <dbReference type="SAM" id="Phobius"/>
    </source>
</evidence>
<keyword evidence="3 5" id="KW-1133">Transmembrane helix</keyword>
<dbReference type="PANTHER" id="PTHR10283:SF92">
    <property type="entry name" value="LOW-AFFINITY PHOSPHATE TRANSPORTER PHO91"/>
    <property type="match status" value="1"/>
</dbReference>
<organism evidence="6">
    <name type="scientific">uncultured Desulfovibrio sp</name>
    <dbReference type="NCBI Taxonomy" id="167968"/>
    <lineage>
        <taxon>Bacteria</taxon>
        <taxon>Pseudomonadati</taxon>
        <taxon>Thermodesulfobacteriota</taxon>
        <taxon>Desulfovibrionia</taxon>
        <taxon>Desulfovibrionales</taxon>
        <taxon>Desulfovibrionaceae</taxon>
        <taxon>Desulfovibrio</taxon>
        <taxon>environmental samples</taxon>
    </lineage>
</organism>
<dbReference type="PANTHER" id="PTHR10283">
    <property type="entry name" value="SOLUTE CARRIER FAMILY 13 MEMBER"/>
    <property type="match status" value="1"/>
</dbReference>
<dbReference type="AlphaFoldDB" id="A0A212L494"/>
<feature type="transmembrane region" description="Helical" evidence="5">
    <location>
        <begin position="38"/>
        <end position="62"/>
    </location>
</feature>
<keyword evidence="4 5" id="KW-0472">Membrane</keyword>
<comment type="subcellular location">
    <subcellularLocation>
        <location evidence="1">Membrane</location>
        <topology evidence="1">Multi-pass membrane protein</topology>
    </subcellularLocation>
</comment>
<dbReference type="RefSeq" id="WP_179980175.1">
    <property type="nucleotide sequence ID" value="NZ_LT608333.1"/>
</dbReference>
<dbReference type="InterPro" id="IPR001898">
    <property type="entry name" value="SLC13A/DASS"/>
</dbReference>
<feature type="transmembrane region" description="Helical" evidence="5">
    <location>
        <begin position="372"/>
        <end position="394"/>
    </location>
</feature>
<feature type="transmembrane region" description="Helical" evidence="5">
    <location>
        <begin position="223"/>
        <end position="242"/>
    </location>
</feature>
<feature type="transmembrane region" description="Helical" evidence="5">
    <location>
        <begin position="490"/>
        <end position="512"/>
    </location>
</feature>
<feature type="transmembrane region" description="Helical" evidence="5">
    <location>
        <begin position="330"/>
        <end position="351"/>
    </location>
</feature>
<evidence type="ECO:0000313" key="6">
    <source>
        <dbReference type="EMBL" id="SCM72383.1"/>
    </source>
</evidence>
<dbReference type="GO" id="GO:0005886">
    <property type="term" value="C:plasma membrane"/>
    <property type="evidence" value="ECO:0007669"/>
    <property type="project" value="TreeGrafter"/>
</dbReference>
<feature type="transmembrane region" description="Helical" evidence="5">
    <location>
        <begin position="447"/>
        <end position="470"/>
    </location>
</feature>
<evidence type="ECO:0000256" key="2">
    <source>
        <dbReference type="ARBA" id="ARBA00022692"/>
    </source>
</evidence>
<proteinExistence type="predicted"/>
<feature type="transmembrane region" description="Helical" evidence="5">
    <location>
        <begin position="159"/>
        <end position="178"/>
    </location>
</feature>
<dbReference type="EMBL" id="FMJC01000002">
    <property type="protein sequence ID" value="SCM72383.1"/>
    <property type="molecule type" value="Genomic_DNA"/>
</dbReference>
<feature type="transmembrane region" description="Helical" evidence="5">
    <location>
        <begin position="125"/>
        <end position="153"/>
    </location>
</feature>
<feature type="transmembrane region" description="Helical" evidence="5">
    <location>
        <begin position="406"/>
        <end position="426"/>
    </location>
</feature>
<feature type="transmembrane region" description="Helical" evidence="5">
    <location>
        <begin position="185"/>
        <end position="203"/>
    </location>
</feature>
<keyword evidence="2 5" id="KW-0812">Transmembrane</keyword>
<name>A0A212L494_9BACT</name>
<protein>
    <submittedName>
        <fullName evidence="6">Sodium/sulphate symporter</fullName>
    </submittedName>
</protein>
<gene>
    <name evidence="6" type="ORF">KL86DES1_20573</name>
</gene>
<sequence>MSQVFTPPNSFDPLDMRNYTLEKLPEMKGGVWADRVKFAGVPLAIFFFLYFDLHWCGTIGVFETQTKVPPAHCYSALAIFVSSLILWLAESIPNYLTSFLIIVAAVLTGVMKMRPAFAMLGEPVMILNIASFIMASALVVTGLAKRICIYMVLRMGGNLGMMLLCFIGLNLLLGAFISATSAKTALLLPLFMVISAMYGATGGEHRNNVGRNMVLQNLLANNVSASAFITGSAANLVAANLLEMAGYKVYYADWLKVMLPLCIIQCLFAWYTGTRWIFPISKQDAVPKMEGGTARLHEELAKLGKISAAEIRAGIVFLAVLTLWASDKLIGVRAEVVALAGAICVLMPSVCKLPRLGVIKWNDADIPWHMLMFSWGAYVLGGLVEKTDIVGLWIHSMLDSWNADTLPKVAVFGILALVFGLTTLISESKTARTIVMFPIIIAVAKRFGWDVIGFSLPMAFLINQVYVLYFNSKPANISYLTNQYSSWESFKFGILQMLACIVMLILWTQYVMPLMGFDSRLW</sequence>
<evidence type="ECO:0000256" key="1">
    <source>
        <dbReference type="ARBA" id="ARBA00004141"/>
    </source>
</evidence>
<dbReference type="Pfam" id="PF00939">
    <property type="entry name" value="Na_sulph_symp"/>
    <property type="match status" value="1"/>
</dbReference>
<reference evidence="6" key="1">
    <citation type="submission" date="2016-08" db="EMBL/GenBank/DDBJ databases">
        <authorList>
            <person name="Seilhamer J.J."/>
        </authorList>
    </citation>
    <scope>NUCLEOTIDE SEQUENCE</scope>
    <source>
        <strain evidence="6">86-1</strain>
    </source>
</reference>
<dbReference type="GO" id="GO:0005315">
    <property type="term" value="F:phosphate transmembrane transporter activity"/>
    <property type="evidence" value="ECO:0007669"/>
    <property type="project" value="TreeGrafter"/>
</dbReference>